<dbReference type="STRING" id="463025.BAU08_15055"/>
<dbReference type="InterPro" id="IPR002514">
    <property type="entry name" value="Transposase_8"/>
</dbReference>
<evidence type="ECO:0000313" key="4">
    <source>
        <dbReference type="Proteomes" id="UP000092213"/>
    </source>
</evidence>
<dbReference type="OrthoDB" id="9800877at2"/>
<proteinExistence type="predicted"/>
<evidence type="ECO:0000313" key="2">
    <source>
        <dbReference type="EMBL" id="ANN74819.1"/>
    </source>
</evidence>
<reference evidence="3 4" key="1">
    <citation type="submission" date="2016-06" db="EMBL/GenBank/DDBJ databases">
        <title>Complete genome sequences of Bordetella bronchialis and Bordetella flabilis.</title>
        <authorList>
            <person name="LiPuma J.J."/>
            <person name="Spilker T."/>
        </authorList>
    </citation>
    <scope>NUCLEOTIDE SEQUENCE [LARGE SCALE GENOMIC DNA]</scope>
    <source>
        <strain evidence="2 4">AU17976</strain>
        <strain evidence="1 3">AU3182</strain>
    </source>
</reference>
<organism evidence="2 4">
    <name type="scientific">Bordetella bronchialis</name>
    <dbReference type="NCBI Taxonomy" id="463025"/>
    <lineage>
        <taxon>Bacteria</taxon>
        <taxon>Pseudomonadati</taxon>
        <taxon>Pseudomonadota</taxon>
        <taxon>Betaproteobacteria</taxon>
        <taxon>Burkholderiales</taxon>
        <taxon>Alcaligenaceae</taxon>
        <taxon>Bordetella</taxon>
    </lineage>
</organism>
<dbReference type="Proteomes" id="UP000091897">
    <property type="component" value="Chromosome"/>
</dbReference>
<name>A0A193FRE1_9BORD</name>
<dbReference type="InterPro" id="IPR009057">
    <property type="entry name" value="Homeodomain-like_sf"/>
</dbReference>
<dbReference type="EMBL" id="CP016170">
    <property type="protein sequence ID" value="ANN69746.1"/>
    <property type="molecule type" value="Genomic_DNA"/>
</dbReference>
<dbReference type="AlphaFoldDB" id="A0A193FRE1"/>
<dbReference type="EMBL" id="CP016171">
    <property type="protein sequence ID" value="ANN74819.1"/>
    <property type="molecule type" value="Genomic_DNA"/>
</dbReference>
<dbReference type="SUPFAM" id="SSF46689">
    <property type="entry name" value="Homeodomain-like"/>
    <property type="match status" value="1"/>
</dbReference>
<dbReference type="Proteomes" id="UP000092213">
    <property type="component" value="Chromosome"/>
</dbReference>
<gene>
    <name evidence="1" type="ORF">BAU06_17580</name>
    <name evidence="2" type="ORF">BAU08_15055</name>
</gene>
<evidence type="ECO:0000313" key="3">
    <source>
        <dbReference type="Proteomes" id="UP000091897"/>
    </source>
</evidence>
<keyword evidence="3" id="KW-1185">Reference proteome</keyword>
<dbReference type="RefSeq" id="WP_066359283.1">
    <property type="nucleotide sequence ID" value="NZ_CBCSFJ010000020.1"/>
</dbReference>
<dbReference type="GO" id="GO:0003677">
    <property type="term" value="F:DNA binding"/>
    <property type="evidence" value="ECO:0007669"/>
    <property type="project" value="InterPro"/>
</dbReference>
<sequence length="112" mass="12161">MTKTELAPLRKRRSYPKTLKAQIVAQCNQPGASIASVALSHGVNANLVHKWIRLASRAPAATPAFLPVVAPALPALGRHIEIRLSRGPVQATVQWPVSEAGACVAWLREWLR</sequence>
<dbReference type="KEGG" id="bbro:BAU06_17580"/>
<dbReference type="Pfam" id="PF01527">
    <property type="entry name" value="HTH_Tnp_1"/>
    <property type="match status" value="1"/>
</dbReference>
<evidence type="ECO:0000313" key="1">
    <source>
        <dbReference type="EMBL" id="ANN69746.1"/>
    </source>
</evidence>
<accession>A0A193FRE1</accession>
<dbReference type="GO" id="GO:0004803">
    <property type="term" value="F:transposase activity"/>
    <property type="evidence" value="ECO:0007669"/>
    <property type="project" value="InterPro"/>
</dbReference>
<protein>
    <submittedName>
        <fullName evidence="2">Transposase</fullName>
    </submittedName>
</protein>
<dbReference type="GO" id="GO:0006313">
    <property type="term" value="P:DNA transposition"/>
    <property type="evidence" value="ECO:0007669"/>
    <property type="project" value="InterPro"/>
</dbReference>
<dbReference type="NCBIfam" id="NF047595">
    <property type="entry name" value="IS66_ISRel24_TnpA"/>
    <property type="match status" value="1"/>
</dbReference>